<proteinExistence type="predicted"/>
<keyword evidence="3" id="KW-1185">Reference proteome</keyword>
<evidence type="ECO:0000256" key="1">
    <source>
        <dbReference type="SAM" id="MobiDB-lite"/>
    </source>
</evidence>
<feature type="compositionally biased region" description="Basic and acidic residues" evidence="1">
    <location>
        <begin position="75"/>
        <end position="97"/>
    </location>
</feature>
<evidence type="ECO:0000313" key="3">
    <source>
        <dbReference type="Proteomes" id="UP001227230"/>
    </source>
</evidence>
<name>A0ABY9DQF8_VITVI</name>
<sequence length="118" mass="13528">MESILAQTELLKQENALLQKQLEDRQVRSQMLHQPASNLDHIRQQDNDDMVEPLDHAVPLGQAPHTILNSHRGHRPSDARIPRMLVTEKVDEVDNTSRRGSQHPLYSNSGSRQQMRLP</sequence>
<accession>A0ABY9DQF8</accession>
<dbReference type="Proteomes" id="UP001227230">
    <property type="component" value="Chromosome 18"/>
</dbReference>
<dbReference type="EMBL" id="CP126665">
    <property type="protein sequence ID" value="WKA09994.1"/>
    <property type="molecule type" value="Genomic_DNA"/>
</dbReference>
<feature type="region of interest" description="Disordered" evidence="1">
    <location>
        <begin position="61"/>
        <end position="118"/>
    </location>
</feature>
<gene>
    <name evidence="2" type="ORF">VitviT2T_027599</name>
</gene>
<feature type="compositionally biased region" description="Polar residues" evidence="1">
    <location>
        <begin position="104"/>
        <end position="118"/>
    </location>
</feature>
<protein>
    <submittedName>
        <fullName evidence="2">Uncharacterized protein</fullName>
    </submittedName>
</protein>
<reference evidence="2 3" key="1">
    <citation type="journal article" date="2023" name="Hortic Res">
        <title>The complete reference genome for grapevine (Vitis vinifera L.) genetics and breeding.</title>
        <authorList>
            <person name="Shi X."/>
            <person name="Cao S."/>
            <person name="Wang X."/>
            <person name="Huang S."/>
            <person name="Wang Y."/>
            <person name="Liu Z."/>
            <person name="Liu W."/>
            <person name="Leng X."/>
            <person name="Peng Y."/>
            <person name="Wang N."/>
            <person name="Wang Y."/>
            <person name="Ma Z."/>
            <person name="Xu X."/>
            <person name="Zhang F."/>
            <person name="Xue H."/>
            <person name="Zhong H."/>
            <person name="Wang Y."/>
            <person name="Zhang K."/>
            <person name="Velt A."/>
            <person name="Avia K."/>
            <person name="Holtgrawe D."/>
            <person name="Grimplet J."/>
            <person name="Matus J.T."/>
            <person name="Ware D."/>
            <person name="Wu X."/>
            <person name="Wang H."/>
            <person name="Liu C."/>
            <person name="Fang Y."/>
            <person name="Rustenholz C."/>
            <person name="Cheng Z."/>
            <person name="Xiao H."/>
            <person name="Zhou Y."/>
        </authorList>
    </citation>
    <scope>NUCLEOTIDE SEQUENCE [LARGE SCALE GENOMIC DNA]</scope>
    <source>
        <strain evidence="3">cv. Pinot noir / PN40024</strain>
        <tissue evidence="2">Leaf</tissue>
    </source>
</reference>
<evidence type="ECO:0000313" key="2">
    <source>
        <dbReference type="EMBL" id="WKA09994.1"/>
    </source>
</evidence>
<organism evidence="2 3">
    <name type="scientific">Vitis vinifera</name>
    <name type="common">Grape</name>
    <dbReference type="NCBI Taxonomy" id="29760"/>
    <lineage>
        <taxon>Eukaryota</taxon>
        <taxon>Viridiplantae</taxon>
        <taxon>Streptophyta</taxon>
        <taxon>Embryophyta</taxon>
        <taxon>Tracheophyta</taxon>
        <taxon>Spermatophyta</taxon>
        <taxon>Magnoliopsida</taxon>
        <taxon>eudicotyledons</taxon>
        <taxon>Gunneridae</taxon>
        <taxon>Pentapetalae</taxon>
        <taxon>rosids</taxon>
        <taxon>Vitales</taxon>
        <taxon>Vitaceae</taxon>
        <taxon>Viteae</taxon>
        <taxon>Vitis</taxon>
    </lineage>
</organism>